<feature type="domain" description="Helicase C-terminal" evidence="6">
    <location>
        <begin position="244"/>
        <end position="431"/>
    </location>
</feature>
<dbReference type="PANTHER" id="PTHR47961:SF1">
    <property type="entry name" value="ATP-DEPENDENT HELICASE MJ1401-RELATED"/>
    <property type="match status" value="1"/>
</dbReference>
<dbReference type="PROSITE" id="PS51192">
    <property type="entry name" value="HELICASE_ATP_BIND_1"/>
    <property type="match status" value="1"/>
</dbReference>
<dbReference type="Gene3D" id="1.10.3380.30">
    <property type="match status" value="1"/>
</dbReference>
<dbReference type="SMART" id="SM00490">
    <property type="entry name" value="HELICc"/>
    <property type="match status" value="1"/>
</dbReference>
<keyword evidence="3" id="KW-0347">Helicase</keyword>
<dbReference type="GO" id="GO:0004386">
    <property type="term" value="F:helicase activity"/>
    <property type="evidence" value="ECO:0007669"/>
    <property type="project" value="UniProtKB-KW"/>
</dbReference>
<keyword evidence="8" id="KW-1185">Reference proteome</keyword>
<organism evidence="7 8">
    <name type="scientific">Paenibacillus pinisoli</name>
    <dbReference type="NCBI Taxonomy" id="1276110"/>
    <lineage>
        <taxon>Bacteria</taxon>
        <taxon>Bacillati</taxon>
        <taxon>Bacillota</taxon>
        <taxon>Bacilli</taxon>
        <taxon>Bacillales</taxon>
        <taxon>Paenibacillaceae</taxon>
        <taxon>Paenibacillus</taxon>
    </lineage>
</organism>
<dbReference type="GO" id="GO:0003676">
    <property type="term" value="F:nucleic acid binding"/>
    <property type="evidence" value="ECO:0007669"/>
    <property type="project" value="InterPro"/>
</dbReference>
<dbReference type="Proteomes" id="UP000267798">
    <property type="component" value="Unassembled WGS sequence"/>
</dbReference>
<dbReference type="InterPro" id="IPR001650">
    <property type="entry name" value="Helicase_C-like"/>
</dbReference>
<evidence type="ECO:0000256" key="2">
    <source>
        <dbReference type="ARBA" id="ARBA00022801"/>
    </source>
</evidence>
<dbReference type="OrthoDB" id="9815222at2"/>
<evidence type="ECO:0000256" key="4">
    <source>
        <dbReference type="ARBA" id="ARBA00022840"/>
    </source>
</evidence>
<proteinExistence type="predicted"/>
<evidence type="ECO:0000256" key="3">
    <source>
        <dbReference type="ARBA" id="ARBA00022806"/>
    </source>
</evidence>
<evidence type="ECO:0000259" key="5">
    <source>
        <dbReference type="PROSITE" id="PS51192"/>
    </source>
</evidence>
<dbReference type="InterPro" id="IPR027417">
    <property type="entry name" value="P-loop_NTPase"/>
</dbReference>
<comment type="caution">
    <text evidence="7">The sequence shown here is derived from an EMBL/GenBank/DDBJ whole genome shotgun (WGS) entry which is preliminary data.</text>
</comment>
<accession>A0A3A6PFJ4</accession>
<feature type="domain" description="Helicase ATP-binding" evidence="5">
    <location>
        <begin position="36"/>
        <end position="205"/>
    </location>
</feature>
<gene>
    <name evidence="7" type="ORF">D3P09_09220</name>
</gene>
<dbReference type="SUPFAM" id="SSF52540">
    <property type="entry name" value="P-loop containing nucleoside triphosphate hydrolases"/>
    <property type="match status" value="1"/>
</dbReference>
<dbReference type="Pfam" id="PF00271">
    <property type="entry name" value="Helicase_C"/>
    <property type="match status" value="1"/>
</dbReference>
<keyword evidence="4" id="KW-0067">ATP-binding</keyword>
<dbReference type="AlphaFoldDB" id="A0A3A6PFJ4"/>
<dbReference type="EMBL" id="QXQB01000002">
    <property type="protein sequence ID" value="RJX39585.1"/>
    <property type="molecule type" value="Genomic_DNA"/>
</dbReference>
<keyword evidence="2" id="KW-0378">Hydrolase</keyword>
<reference evidence="7 8" key="1">
    <citation type="submission" date="2018-09" db="EMBL/GenBank/DDBJ databases">
        <title>Paenibacillus aracenensis nov. sp. isolated from a cave in southern Spain.</title>
        <authorList>
            <person name="Jurado V."/>
            <person name="Gutierrez-Patricio S."/>
            <person name="Gonzalez-Pimentel J.L."/>
            <person name="Miller A.Z."/>
            <person name="Laiz L."/>
            <person name="Saiz-Jimenez C."/>
        </authorList>
    </citation>
    <scope>NUCLEOTIDE SEQUENCE [LARGE SCALE GENOMIC DNA]</scope>
    <source>
        <strain evidence="7 8">JCM 19203</strain>
    </source>
</reference>
<evidence type="ECO:0008006" key="9">
    <source>
        <dbReference type="Google" id="ProtNLM"/>
    </source>
</evidence>
<name>A0A3A6PFJ4_9BACL</name>
<dbReference type="GO" id="GO:0005524">
    <property type="term" value="F:ATP binding"/>
    <property type="evidence" value="ECO:0007669"/>
    <property type="project" value="UniProtKB-KW"/>
</dbReference>
<evidence type="ECO:0000313" key="8">
    <source>
        <dbReference type="Proteomes" id="UP000267798"/>
    </source>
</evidence>
<dbReference type="SUPFAM" id="SSF158702">
    <property type="entry name" value="Sec63 N-terminal domain-like"/>
    <property type="match status" value="1"/>
</dbReference>
<dbReference type="InterPro" id="IPR014001">
    <property type="entry name" value="Helicase_ATP-bd"/>
</dbReference>
<dbReference type="PANTHER" id="PTHR47961">
    <property type="entry name" value="DNA POLYMERASE THETA, PUTATIVE (AFU_ORTHOLOGUE AFUA_1G05260)-RELATED"/>
    <property type="match status" value="1"/>
</dbReference>
<evidence type="ECO:0000259" key="6">
    <source>
        <dbReference type="PROSITE" id="PS51194"/>
    </source>
</evidence>
<keyword evidence="1" id="KW-0547">Nucleotide-binding</keyword>
<dbReference type="Pfam" id="PF00270">
    <property type="entry name" value="DEAD"/>
    <property type="match status" value="1"/>
</dbReference>
<dbReference type="SMART" id="SM00487">
    <property type="entry name" value="DEXDc"/>
    <property type="match status" value="1"/>
</dbReference>
<protein>
    <recommendedName>
        <fullName evidence="9">DEAD/DEAH box helicase</fullName>
    </recommendedName>
</protein>
<dbReference type="InterPro" id="IPR050474">
    <property type="entry name" value="Hel308_SKI2-like"/>
</dbReference>
<dbReference type="GO" id="GO:0016787">
    <property type="term" value="F:hydrolase activity"/>
    <property type="evidence" value="ECO:0007669"/>
    <property type="project" value="UniProtKB-KW"/>
</dbReference>
<evidence type="ECO:0000256" key="1">
    <source>
        <dbReference type="ARBA" id="ARBA00022741"/>
    </source>
</evidence>
<dbReference type="RefSeq" id="WP_120109200.1">
    <property type="nucleotide sequence ID" value="NZ_QXQB01000002.1"/>
</dbReference>
<dbReference type="Gene3D" id="3.40.50.300">
    <property type="entry name" value="P-loop containing nucleotide triphosphate hydrolases"/>
    <property type="match status" value="2"/>
</dbReference>
<dbReference type="InterPro" id="IPR011545">
    <property type="entry name" value="DEAD/DEAH_box_helicase_dom"/>
</dbReference>
<dbReference type="PROSITE" id="PS51194">
    <property type="entry name" value="HELICASE_CTER"/>
    <property type="match status" value="1"/>
</dbReference>
<evidence type="ECO:0000313" key="7">
    <source>
        <dbReference type="EMBL" id="RJX39585.1"/>
    </source>
</evidence>
<sequence length="916" mass="103279">MNIVDLIKLDFPADVIDIWKQNGFDKLLPIQIEAIEKGALQGQNLLVVAPTSSGKTFIGEMAAVQYSYMNKKSIYLVPFKSVSDEKYEEFKEKYHTHGFNIRISDGDHRDDDEDIRIGNYHIAVMTYEKLSGMLISNPNMLNSCDCVIVDEVQMMSDPHRGGNLELLLTKIKESYKKTQIIALSAVLGALNGFDKWLGAQVIQVTERPLELRQGVLFTNGSFEYKEWNTSLLGTEQINATNLYGLLQYLLDNDEQIIIIKNSVPSTQVLARELANQFSSLPAASKIIGKLREEPETEIRDELIVTLRSSIAFHNSDCDINERRLVEAGFREGDIKIIVSTTTLSMGVNLPCKTVILADHKKWDSSGGTPVNVDWSVGEVRNIFGRAGRLGITSDFGRGIFLVENALQREFIKRTYLNAPLEDFKSAFENRDISLRVLDVVASGYGSTVESIMDFIFKTYAALSWDNESTRKQIVAHINKGIDSCLTYGLFEQSAHAKITITELGKVCAAMGCSIESFSMLVDHVQKTVLLNDLELLYLISKTEEVNGRFYRIRWSNHELRQKIQARLIDEYSNSGMTGVYLSEYERLVQSGRSLSPSLCASYSMVVLAKDILYSEHSLNSIKQAFGFTSASIRGITLNVSWILEIVYQITNVIKPEFSNEIDRLNKCLTNRSTLTTSFLNSLSNYLTREEKIRLINSGLMSLDEFLEKDSAEFKGVINPTKVDRVIKAINEKRDRNSQFWEKDHVRRIERIGLESLLIKSLYSVQGIEFEHKLCELFGADFIEGTVGRISQQSKGEPDLSMELNNGQVYTIQVTAKEDKTKFIDSKKAGDVIPQSARLNPTGYICLGKPDFQELAIDQASHLAKQHNYKLVPLYALVELFVRVKEGEISTATVTDLLVKFRGYLNISAIDKYIKAL</sequence>